<keyword evidence="3" id="KW-1185">Reference proteome</keyword>
<protein>
    <submittedName>
        <fullName evidence="2">Uncharacterized protein</fullName>
    </submittedName>
</protein>
<feature type="compositionally biased region" description="Basic and acidic residues" evidence="1">
    <location>
        <begin position="68"/>
        <end position="77"/>
    </location>
</feature>
<organism evidence="2 3">
    <name type="scientific">Kingdonia uniflora</name>
    <dbReference type="NCBI Taxonomy" id="39325"/>
    <lineage>
        <taxon>Eukaryota</taxon>
        <taxon>Viridiplantae</taxon>
        <taxon>Streptophyta</taxon>
        <taxon>Embryophyta</taxon>
        <taxon>Tracheophyta</taxon>
        <taxon>Spermatophyta</taxon>
        <taxon>Magnoliopsida</taxon>
        <taxon>Ranunculales</taxon>
        <taxon>Circaeasteraceae</taxon>
        <taxon>Kingdonia</taxon>
    </lineage>
</organism>
<dbReference type="EMBL" id="JACGCM010001854">
    <property type="protein sequence ID" value="KAF6148183.1"/>
    <property type="molecule type" value="Genomic_DNA"/>
</dbReference>
<feature type="region of interest" description="Disordered" evidence="1">
    <location>
        <begin position="50"/>
        <end position="77"/>
    </location>
</feature>
<comment type="caution">
    <text evidence="2">The sequence shown here is derived from an EMBL/GenBank/DDBJ whole genome shotgun (WGS) entry which is preliminary data.</text>
</comment>
<evidence type="ECO:0000313" key="2">
    <source>
        <dbReference type="EMBL" id="KAF6148183.1"/>
    </source>
</evidence>
<dbReference type="AlphaFoldDB" id="A0A7J7LZY8"/>
<evidence type="ECO:0000256" key="1">
    <source>
        <dbReference type="SAM" id="MobiDB-lite"/>
    </source>
</evidence>
<proteinExistence type="predicted"/>
<evidence type="ECO:0000313" key="3">
    <source>
        <dbReference type="Proteomes" id="UP000541444"/>
    </source>
</evidence>
<dbReference type="Proteomes" id="UP000541444">
    <property type="component" value="Unassembled WGS sequence"/>
</dbReference>
<accession>A0A7J7LZY8</accession>
<sequence>MVSKRPVGRPPSLDTRVDRIKGSIDEMKDGMSKMQEMFRAFIVAQNKMSNTTREAATSAKNSEVIDEQQSKEPVYDDDKEHFKPLAEDLFFNHSHEDTHYVLPPRHPQTTTHWDKVVKMGRTNNLGEGTLITGLIEKEAETMTTLWRQS</sequence>
<feature type="compositionally biased region" description="Polar residues" evidence="1">
    <location>
        <begin position="50"/>
        <end position="61"/>
    </location>
</feature>
<name>A0A7J7LZY8_9MAGN</name>
<reference evidence="2 3" key="1">
    <citation type="journal article" date="2020" name="IScience">
        <title>Genome Sequencing of the Endangered Kingdonia uniflora (Circaeasteraceae, Ranunculales) Reveals Potential Mechanisms of Evolutionary Specialization.</title>
        <authorList>
            <person name="Sun Y."/>
            <person name="Deng T."/>
            <person name="Zhang A."/>
            <person name="Moore M.J."/>
            <person name="Landis J.B."/>
            <person name="Lin N."/>
            <person name="Zhang H."/>
            <person name="Zhang X."/>
            <person name="Huang J."/>
            <person name="Zhang X."/>
            <person name="Sun H."/>
            <person name="Wang H."/>
        </authorList>
    </citation>
    <scope>NUCLEOTIDE SEQUENCE [LARGE SCALE GENOMIC DNA]</scope>
    <source>
        <strain evidence="2">TB1705</strain>
        <tissue evidence="2">Leaf</tissue>
    </source>
</reference>
<gene>
    <name evidence="2" type="ORF">GIB67_011958</name>
</gene>